<dbReference type="Proteomes" id="UP000078532">
    <property type="component" value="Unassembled WGS sequence"/>
</dbReference>
<feature type="domain" description="Rhodanese" evidence="2">
    <location>
        <begin position="12"/>
        <end position="133"/>
    </location>
</feature>
<organism evidence="3 4">
    <name type="scientific">Desulfotomaculum copahuensis</name>
    <dbReference type="NCBI Taxonomy" id="1838280"/>
    <lineage>
        <taxon>Bacteria</taxon>
        <taxon>Bacillati</taxon>
        <taxon>Bacillota</taxon>
        <taxon>Clostridia</taxon>
        <taxon>Eubacteriales</taxon>
        <taxon>Desulfotomaculaceae</taxon>
        <taxon>Desulfotomaculum</taxon>
    </lineage>
</organism>
<comment type="caution">
    <text evidence="3">The sequence shown here is derived from an EMBL/GenBank/DDBJ whole genome shotgun (WGS) entry which is preliminary data.</text>
</comment>
<evidence type="ECO:0000259" key="2">
    <source>
        <dbReference type="PROSITE" id="PS50206"/>
    </source>
</evidence>
<protein>
    <submittedName>
        <fullName evidence="3">tRNA 2-selenouridine(34) synthase MnmH</fullName>
    </submittedName>
</protein>
<dbReference type="Pfam" id="PF26341">
    <property type="entry name" value="AAA_SelU"/>
    <property type="match status" value="1"/>
</dbReference>
<dbReference type="InterPro" id="IPR058840">
    <property type="entry name" value="AAA_SelU"/>
</dbReference>
<dbReference type="AlphaFoldDB" id="A0A1B7LJF8"/>
<dbReference type="PANTHER" id="PTHR30401">
    <property type="entry name" value="TRNA 2-SELENOURIDINE SYNTHASE"/>
    <property type="match status" value="1"/>
</dbReference>
<dbReference type="SUPFAM" id="SSF52821">
    <property type="entry name" value="Rhodanese/Cell cycle control phosphatase"/>
    <property type="match status" value="1"/>
</dbReference>
<evidence type="ECO:0000313" key="3">
    <source>
        <dbReference type="EMBL" id="OAT86686.1"/>
    </source>
</evidence>
<dbReference type="SMART" id="SM00450">
    <property type="entry name" value="RHOD"/>
    <property type="match status" value="1"/>
</dbReference>
<keyword evidence="4" id="KW-1185">Reference proteome</keyword>
<sequence>MQRNITVPEALDLTGAVLVDVRSEAEFAEATIPGAVNIPLLDNVQRALVGVAYKERGPQYARRLGLDLTAPRLPRFIASFDRLAAGRPVVLFCWRGGLRSQYSAGLLEVMGFPVYRILGGYKAYRRYVNEYLGRESLPLRAVVLHGLTGVGKTRLLTALAQTGVPVLDLEGLAAHRGSVFGKIGMPPSPSQKMFEGLIVQALRQAQTRGLFVVECESRRLGRLLVPPVVFKSIQEGYRVLLYDSLENRVRRIREDYIRGPDGNVDALQKAVAALEKYLGRQRVAELNRELAGGDFNRVFSDLLTGYYDPLYKYPAGPSDDYHLSVDMSDLPGAVDKVRRFVLSLPGHDHLEGGEGCGNRQYAQGGAPGSRYFAGGCRRGYQDPGQIPGSVGKGSF</sequence>
<keyword evidence="1" id="KW-0711">Selenium</keyword>
<dbReference type="InterPro" id="IPR027417">
    <property type="entry name" value="P-loop_NTPase"/>
</dbReference>
<dbReference type="EMBL" id="LYVF01000009">
    <property type="protein sequence ID" value="OAT86686.1"/>
    <property type="molecule type" value="Genomic_DNA"/>
</dbReference>
<dbReference type="NCBIfam" id="NF008750">
    <property type="entry name" value="PRK11784.1-2"/>
    <property type="match status" value="1"/>
</dbReference>
<name>A0A1B7LJF8_9FIRM</name>
<dbReference type="InterPro" id="IPR017582">
    <property type="entry name" value="SelU"/>
</dbReference>
<accession>A0A1B7LJF8</accession>
<dbReference type="NCBIfam" id="TIGR03167">
    <property type="entry name" value="tRNA_sel_U_synt"/>
    <property type="match status" value="1"/>
</dbReference>
<dbReference type="GO" id="GO:0043828">
    <property type="term" value="F:tRNA 2-selenouridine synthase activity"/>
    <property type="evidence" value="ECO:0007669"/>
    <property type="project" value="InterPro"/>
</dbReference>
<dbReference type="PANTHER" id="PTHR30401:SF0">
    <property type="entry name" value="TRNA 2-SELENOURIDINE SYNTHASE"/>
    <property type="match status" value="1"/>
</dbReference>
<proteinExistence type="predicted"/>
<dbReference type="Gene3D" id="3.40.250.10">
    <property type="entry name" value="Rhodanese-like domain"/>
    <property type="match status" value="1"/>
</dbReference>
<dbReference type="OrthoDB" id="9808735at2"/>
<gene>
    <name evidence="3" type="ORF">A6M21_02365</name>
</gene>
<dbReference type="Pfam" id="PF00581">
    <property type="entry name" value="Rhodanese"/>
    <property type="match status" value="1"/>
</dbReference>
<dbReference type="SUPFAM" id="SSF52540">
    <property type="entry name" value="P-loop containing nucleoside triphosphate hydrolases"/>
    <property type="match status" value="1"/>
</dbReference>
<dbReference type="PROSITE" id="PS50206">
    <property type="entry name" value="RHODANESE_3"/>
    <property type="match status" value="1"/>
</dbReference>
<dbReference type="GO" id="GO:0002098">
    <property type="term" value="P:tRNA wobble uridine modification"/>
    <property type="evidence" value="ECO:0007669"/>
    <property type="project" value="InterPro"/>
</dbReference>
<reference evidence="3 4" key="1">
    <citation type="submission" date="2016-04" db="EMBL/GenBank/DDBJ databases">
        <authorList>
            <person name="Evans L.H."/>
            <person name="Alamgir A."/>
            <person name="Owens N."/>
            <person name="Weber N.D."/>
            <person name="Virtaneva K."/>
            <person name="Barbian K."/>
            <person name="Babar A."/>
            <person name="Rosenke K."/>
        </authorList>
    </citation>
    <scope>NUCLEOTIDE SEQUENCE [LARGE SCALE GENOMIC DNA]</scope>
    <source>
        <strain evidence="3 4">LMa1</strain>
    </source>
</reference>
<dbReference type="STRING" id="1838280.A6M21_02365"/>
<evidence type="ECO:0000256" key="1">
    <source>
        <dbReference type="ARBA" id="ARBA00023266"/>
    </source>
</evidence>
<evidence type="ECO:0000313" key="4">
    <source>
        <dbReference type="Proteomes" id="UP000078532"/>
    </source>
</evidence>
<dbReference type="InterPro" id="IPR036873">
    <property type="entry name" value="Rhodanese-like_dom_sf"/>
</dbReference>
<dbReference type="InterPro" id="IPR001763">
    <property type="entry name" value="Rhodanese-like_dom"/>
</dbReference>
<dbReference type="RefSeq" id="WP_066666003.1">
    <property type="nucleotide sequence ID" value="NZ_LYVF01000009.1"/>
</dbReference>